<dbReference type="Proteomes" id="UP000826195">
    <property type="component" value="Unassembled WGS sequence"/>
</dbReference>
<sequence>MAKCMCNDEKRPRDLAWTLDLSRIDILYRHYSDNNDPSRQCVQLRGERLVLSKNDLDAHYCTPDKKRKNFLLRRVYVKGQEKKYILRCCRMSNDYKSETKTEIRDKKSKVGLMCVTLSHILMIMDKDRMNQSIQLQNAHFRGLVLI</sequence>
<proteinExistence type="predicted"/>
<accession>A0AAV7J5E1</accession>
<evidence type="ECO:0000313" key="1">
    <source>
        <dbReference type="EMBL" id="KAH0566918.1"/>
    </source>
</evidence>
<keyword evidence="2" id="KW-1185">Reference proteome</keyword>
<name>A0AAV7J5E1_COTGL</name>
<protein>
    <submittedName>
        <fullName evidence="1">Uncharacterized protein</fullName>
    </submittedName>
</protein>
<comment type="caution">
    <text evidence="1">The sequence shown here is derived from an EMBL/GenBank/DDBJ whole genome shotgun (WGS) entry which is preliminary data.</text>
</comment>
<gene>
    <name evidence="1" type="ORF">KQX54_005407</name>
</gene>
<organism evidence="1 2">
    <name type="scientific">Cotesia glomerata</name>
    <name type="common">Lepidopteran parasitic wasp</name>
    <name type="synonym">Apanteles glomeratus</name>
    <dbReference type="NCBI Taxonomy" id="32391"/>
    <lineage>
        <taxon>Eukaryota</taxon>
        <taxon>Metazoa</taxon>
        <taxon>Ecdysozoa</taxon>
        <taxon>Arthropoda</taxon>
        <taxon>Hexapoda</taxon>
        <taxon>Insecta</taxon>
        <taxon>Pterygota</taxon>
        <taxon>Neoptera</taxon>
        <taxon>Endopterygota</taxon>
        <taxon>Hymenoptera</taxon>
        <taxon>Apocrita</taxon>
        <taxon>Ichneumonoidea</taxon>
        <taxon>Braconidae</taxon>
        <taxon>Microgastrinae</taxon>
        <taxon>Cotesia</taxon>
    </lineage>
</organism>
<reference evidence="1 2" key="1">
    <citation type="journal article" date="2021" name="J. Hered.">
        <title>A chromosome-level genome assembly of the parasitoid wasp, Cotesia glomerata (Hymenoptera: Braconidae).</title>
        <authorList>
            <person name="Pinto B.J."/>
            <person name="Weis J.J."/>
            <person name="Gamble T."/>
            <person name="Ode P.J."/>
            <person name="Paul R."/>
            <person name="Zaspel J.M."/>
        </authorList>
    </citation>
    <scope>NUCLEOTIDE SEQUENCE [LARGE SCALE GENOMIC DNA]</scope>
    <source>
        <strain evidence="1">CgM1</strain>
    </source>
</reference>
<dbReference type="AlphaFoldDB" id="A0AAV7J5E1"/>
<dbReference type="EMBL" id="JAHXZJ010000001">
    <property type="protein sequence ID" value="KAH0566918.1"/>
    <property type="molecule type" value="Genomic_DNA"/>
</dbReference>
<evidence type="ECO:0000313" key="2">
    <source>
        <dbReference type="Proteomes" id="UP000826195"/>
    </source>
</evidence>